<reference evidence="2 3" key="1">
    <citation type="journal article" date="2019" name="Int. J. Syst. Evol. Microbiol.">
        <title>The Global Catalogue of Microorganisms (GCM) 10K type strain sequencing project: providing services to taxonomists for standard genome sequencing and annotation.</title>
        <authorList>
            <consortium name="The Broad Institute Genomics Platform"/>
            <consortium name="The Broad Institute Genome Sequencing Center for Infectious Disease"/>
            <person name="Wu L."/>
            <person name="Ma J."/>
        </authorList>
    </citation>
    <scope>NUCLEOTIDE SEQUENCE [LARGE SCALE GENOMIC DNA]</scope>
    <source>
        <strain evidence="2 3">JCM 14307</strain>
    </source>
</reference>
<feature type="transmembrane region" description="Helical" evidence="1">
    <location>
        <begin position="137"/>
        <end position="158"/>
    </location>
</feature>
<feature type="transmembrane region" description="Helical" evidence="1">
    <location>
        <begin position="82"/>
        <end position="101"/>
    </location>
</feature>
<gene>
    <name evidence="2" type="ORF">GCM10009745_45000</name>
</gene>
<protein>
    <submittedName>
        <fullName evidence="2">Uncharacterized protein</fullName>
    </submittedName>
</protein>
<accession>A0ABN2HVW6</accession>
<keyword evidence="3" id="KW-1185">Reference proteome</keyword>
<keyword evidence="1" id="KW-1133">Transmembrane helix</keyword>
<keyword evidence="1" id="KW-0812">Transmembrane</keyword>
<dbReference type="EMBL" id="BAAANF010000016">
    <property type="protein sequence ID" value="GAA1694407.1"/>
    <property type="molecule type" value="Genomic_DNA"/>
</dbReference>
<dbReference type="Proteomes" id="UP001500280">
    <property type="component" value="Unassembled WGS sequence"/>
</dbReference>
<evidence type="ECO:0000313" key="2">
    <source>
        <dbReference type="EMBL" id="GAA1694407.1"/>
    </source>
</evidence>
<name>A0ABN2HVW6_9ACTN</name>
<feature type="transmembrane region" description="Helical" evidence="1">
    <location>
        <begin position="108"/>
        <end position="125"/>
    </location>
</feature>
<evidence type="ECO:0000313" key="3">
    <source>
        <dbReference type="Proteomes" id="UP001500280"/>
    </source>
</evidence>
<comment type="caution">
    <text evidence="2">The sequence shown here is derived from an EMBL/GenBank/DDBJ whole genome shotgun (WGS) entry which is preliminary data.</text>
</comment>
<sequence length="164" mass="17128">MSDEAQREAFENEVRTALFRPGGELHQLRFRLMLFGNAVALLALLAPTWYVVAGDNPMPHVVSTHSGISLFAGAGETVEKGALGPVPVIVYILLAVTLLFVRAASVTGILVSLGGAVTTFVIVVSRPESRGDTEVEWTGALVVVIGLWLLAAAICGAASSTAKG</sequence>
<feature type="transmembrane region" description="Helical" evidence="1">
    <location>
        <begin position="32"/>
        <end position="52"/>
    </location>
</feature>
<keyword evidence="1" id="KW-0472">Membrane</keyword>
<evidence type="ECO:0000256" key="1">
    <source>
        <dbReference type="SAM" id="Phobius"/>
    </source>
</evidence>
<dbReference type="RefSeq" id="WP_344155221.1">
    <property type="nucleotide sequence ID" value="NZ_BAAANF010000016.1"/>
</dbReference>
<organism evidence="2 3">
    <name type="scientific">Kribbella yunnanensis</name>
    <dbReference type="NCBI Taxonomy" id="190194"/>
    <lineage>
        <taxon>Bacteria</taxon>
        <taxon>Bacillati</taxon>
        <taxon>Actinomycetota</taxon>
        <taxon>Actinomycetes</taxon>
        <taxon>Propionibacteriales</taxon>
        <taxon>Kribbellaceae</taxon>
        <taxon>Kribbella</taxon>
    </lineage>
</organism>
<proteinExistence type="predicted"/>